<evidence type="ECO:0000256" key="5">
    <source>
        <dbReference type="ARBA" id="ARBA00023040"/>
    </source>
</evidence>
<keyword evidence="4 11" id="KW-1133">Transmembrane helix</keyword>
<dbReference type="GO" id="GO:0007204">
    <property type="term" value="P:positive regulation of cytosolic calcium ion concentration"/>
    <property type="evidence" value="ECO:0000318"/>
    <property type="project" value="GO_Central"/>
</dbReference>
<dbReference type="GO" id="GO:0007189">
    <property type="term" value="P:adenylate cyclase-activating G protein-coupled receptor signaling pathway"/>
    <property type="evidence" value="ECO:0000318"/>
    <property type="project" value="GO_Central"/>
</dbReference>
<feature type="transmembrane region" description="Helical" evidence="11">
    <location>
        <begin position="245"/>
        <end position="265"/>
    </location>
</feature>
<dbReference type="SUPFAM" id="SSF81321">
    <property type="entry name" value="Family A G protein-coupled receptor-like"/>
    <property type="match status" value="1"/>
</dbReference>
<dbReference type="RefSeq" id="XP_035668469.1">
    <property type="nucleotide sequence ID" value="XM_035812576.1"/>
</dbReference>
<reference evidence="13" key="1">
    <citation type="journal article" date="2020" name="Nat. Ecol. Evol.">
        <title>Deeply conserved synteny resolves early events in vertebrate evolution.</title>
        <authorList>
            <person name="Simakov O."/>
            <person name="Marletaz F."/>
            <person name="Yue J.X."/>
            <person name="O'Connell B."/>
            <person name="Jenkins J."/>
            <person name="Brandt A."/>
            <person name="Calef R."/>
            <person name="Tung C.H."/>
            <person name="Huang T.K."/>
            <person name="Schmutz J."/>
            <person name="Satoh N."/>
            <person name="Yu J.K."/>
            <person name="Putnam N.H."/>
            <person name="Green R.E."/>
            <person name="Rokhsar D.S."/>
        </authorList>
    </citation>
    <scope>NUCLEOTIDE SEQUENCE [LARGE SCALE GENOMIC DNA]</scope>
    <source>
        <strain evidence="13">S238N-H82</strain>
    </source>
</reference>
<dbReference type="Pfam" id="PF00001">
    <property type="entry name" value="7tm_1"/>
    <property type="match status" value="1"/>
</dbReference>
<evidence type="ECO:0000313" key="13">
    <source>
        <dbReference type="Proteomes" id="UP000001554"/>
    </source>
</evidence>
<dbReference type="KEGG" id="bfo:118410777"/>
<keyword evidence="3 10" id="KW-0812">Transmembrane</keyword>
<dbReference type="FunFam" id="1.20.1070.10:FF:000465">
    <property type="entry name" value="Predicted protein"/>
    <property type="match status" value="1"/>
</dbReference>
<evidence type="ECO:0000256" key="9">
    <source>
        <dbReference type="ARBA" id="ARBA00023224"/>
    </source>
</evidence>
<sequence>MHGNGLDDILNCTGKEDGHDVDYRGGWSGAFIAVFTSVSNLCVIVSVVRKLRLEMSVPAVLVLGLAVHDFSAGAFSFPLVTAAYFRGMCWTGGWHACAYNAFMHIFLLTSSQFAVVLIAADRFTALMLPYRYVTGARPGRAVCSLVAITVFSAVFAVLPLVDVVSVVPIFDVVCTFDWADSTASGRFYIYWSIVQGFVLIGILLVMNVFVMVEVRRMNGRVERVPQGEGEVEKRGRQRQEKYSEFTLLVIMVSIVFVICTAPILVRTLCNQLRVLPSENADYVAKRLSIISSMINPHLYWTFRPKGRKALLNFVR</sequence>
<keyword evidence="13" id="KW-1185">Reference proteome</keyword>
<feature type="transmembrane region" description="Helical" evidence="11">
    <location>
        <begin position="188"/>
        <end position="210"/>
    </location>
</feature>
<dbReference type="InterPro" id="IPR017452">
    <property type="entry name" value="GPCR_Rhodpsn_7TM"/>
</dbReference>
<dbReference type="GO" id="GO:0006954">
    <property type="term" value="P:inflammatory response"/>
    <property type="evidence" value="ECO:0000318"/>
    <property type="project" value="GO_Central"/>
</dbReference>
<keyword evidence="9 10" id="KW-0807">Transducer</keyword>
<dbReference type="PROSITE" id="PS00237">
    <property type="entry name" value="G_PROTEIN_RECEP_F1_1"/>
    <property type="match status" value="1"/>
</dbReference>
<evidence type="ECO:0000256" key="3">
    <source>
        <dbReference type="ARBA" id="ARBA00022692"/>
    </source>
</evidence>
<dbReference type="InterPro" id="IPR000276">
    <property type="entry name" value="GPCR_Rhodpsn"/>
</dbReference>
<proteinExistence type="inferred from homology"/>
<gene>
    <name evidence="14" type="primary">LOC118410777</name>
</gene>
<dbReference type="Proteomes" id="UP000001554">
    <property type="component" value="Chromosome 3"/>
</dbReference>
<dbReference type="Gene3D" id="1.20.1070.10">
    <property type="entry name" value="Rhodopsin 7-helix transmembrane proteins"/>
    <property type="match status" value="1"/>
</dbReference>
<dbReference type="OMA" id="GREQCIP"/>
<comment type="subcellular location">
    <subcellularLocation>
        <location evidence="1">Cell membrane</location>
        <topology evidence="1">Multi-pass membrane protein</topology>
    </subcellularLocation>
</comment>
<feature type="transmembrane region" description="Helical" evidence="11">
    <location>
        <begin position="27"/>
        <end position="48"/>
    </location>
</feature>
<accession>A0A9J7KQP6</accession>
<dbReference type="PRINTS" id="PR00237">
    <property type="entry name" value="GPCRRHODOPSN"/>
</dbReference>
<evidence type="ECO:0000256" key="6">
    <source>
        <dbReference type="ARBA" id="ARBA00023136"/>
    </source>
</evidence>
<keyword evidence="8" id="KW-0325">Glycoprotein</keyword>
<keyword evidence="2" id="KW-1003">Cell membrane</keyword>
<evidence type="ECO:0000256" key="10">
    <source>
        <dbReference type="RuleBase" id="RU000688"/>
    </source>
</evidence>
<dbReference type="GeneID" id="118410777"/>
<feature type="transmembrane region" description="Helical" evidence="11">
    <location>
        <begin position="60"/>
        <end position="81"/>
    </location>
</feature>
<evidence type="ECO:0000259" key="12">
    <source>
        <dbReference type="PROSITE" id="PS50262"/>
    </source>
</evidence>
<protein>
    <submittedName>
        <fullName evidence="14">Prostaglandin E2 receptor EP4 subtype-like isoform X1</fullName>
    </submittedName>
</protein>
<evidence type="ECO:0000256" key="7">
    <source>
        <dbReference type="ARBA" id="ARBA00023170"/>
    </source>
</evidence>
<keyword evidence="6 11" id="KW-0472">Membrane</keyword>
<feature type="domain" description="G-protein coupled receptors family 1 profile" evidence="12">
    <location>
        <begin position="39"/>
        <end position="299"/>
    </location>
</feature>
<dbReference type="InterPro" id="IPR008365">
    <property type="entry name" value="Prostanoid_rcpt"/>
</dbReference>
<dbReference type="PANTHER" id="PTHR11866:SF16">
    <property type="entry name" value="PROSTAGLANDIN E2 RECEPTOR EP4 SUBTYPE-LIKE PROTEIN"/>
    <property type="match status" value="1"/>
</dbReference>
<comment type="similarity">
    <text evidence="10">Belongs to the G-protein coupled receptor 1 family.</text>
</comment>
<dbReference type="AlphaFoldDB" id="A0A9J7KQP6"/>
<name>A0A9J7KQP6_BRAFL</name>
<evidence type="ECO:0000313" key="14">
    <source>
        <dbReference type="RefSeq" id="XP_035668469.1"/>
    </source>
</evidence>
<keyword evidence="7 10" id="KW-0675">Receptor</keyword>
<feature type="transmembrane region" description="Helical" evidence="11">
    <location>
        <begin position="101"/>
        <end position="120"/>
    </location>
</feature>
<dbReference type="GO" id="GO:0004930">
    <property type="term" value="F:G protein-coupled receptor activity"/>
    <property type="evidence" value="ECO:0007669"/>
    <property type="project" value="UniProtKB-KW"/>
</dbReference>
<dbReference type="GO" id="GO:0005886">
    <property type="term" value="C:plasma membrane"/>
    <property type="evidence" value="ECO:0000318"/>
    <property type="project" value="GO_Central"/>
</dbReference>
<organism evidence="13 14">
    <name type="scientific">Branchiostoma floridae</name>
    <name type="common">Florida lancelet</name>
    <name type="synonym">Amphioxus</name>
    <dbReference type="NCBI Taxonomy" id="7739"/>
    <lineage>
        <taxon>Eukaryota</taxon>
        <taxon>Metazoa</taxon>
        <taxon>Chordata</taxon>
        <taxon>Cephalochordata</taxon>
        <taxon>Leptocardii</taxon>
        <taxon>Amphioxiformes</taxon>
        <taxon>Branchiostomatidae</taxon>
        <taxon>Branchiostoma</taxon>
    </lineage>
</organism>
<evidence type="ECO:0000256" key="2">
    <source>
        <dbReference type="ARBA" id="ARBA00022475"/>
    </source>
</evidence>
<evidence type="ECO:0000256" key="4">
    <source>
        <dbReference type="ARBA" id="ARBA00022989"/>
    </source>
</evidence>
<evidence type="ECO:0000256" key="11">
    <source>
        <dbReference type="SAM" id="Phobius"/>
    </source>
</evidence>
<dbReference type="OrthoDB" id="10018871at2759"/>
<keyword evidence="5 10" id="KW-0297">G-protein coupled receptor</keyword>
<evidence type="ECO:0000256" key="8">
    <source>
        <dbReference type="ARBA" id="ARBA00023180"/>
    </source>
</evidence>
<dbReference type="PROSITE" id="PS50262">
    <property type="entry name" value="G_PROTEIN_RECEP_F1_2"/>
    <property type="match status" value="1"/>
</dbReference>
<reference evidence="14" key="2">
    <citation type="submission" date="2025-08" db="UniProtKB">
        <authorList>
            <consortium name="RefSeq"/>
        </authorList>
    </citation>
    <scope>IDENTIFICATION</scope>
    <source>
        <strain evidence="14">S238N-H82</strain>
        <tissue evidence="14">Testes</tissue>
    </source>
</reference>
<dbReference type="PANTHER" id="PTHR11866">
    <property type="entry name" value="G-PROTEIN COUPLED RECEPTOR FAMILY 1 MEMBER"/>
    <property type="match status" value="1"/>
</dbReference>
<feature type="transmembrane region" description="Helical" evidence="11">
    <location>
        <begin position="141"/>
        <end position="161"/>
    </location>
</feature>
<evidence type="ECO:0000256" key="1">
    <source>
        <dbReference type="ARBA" id="ARBA00004651"/>
    </source>
</evidence>